<evidence type="ECO:0000313" key="1">
    <source>
        <dbReference type="EMBL" id="KAK4017469.1"/>
    </source>
</evidence>
<evidence type="ECO:0000313" key="2">
    <source>
        <dbReference type="Proteomes" id="UP001234178"/>
    </source>
</evidence>
<reference evidence="1 2" key="1">
    <citation type="journal article" date="2023" name="Nucleic Acids Res.">
        <title>The hologenome of Daphnia magna reveals possible DNA methylation and microbiome-mediated evolution of the host genome.</title>
        <authorList>
            <person name="Chaturvedi A."/>
            <person name="Li X."/>
            <person name="Dhandapani V."/>
            <person name="Marshall H."/>
            <person name="Kissane S."/>
            <person name="Cuenca-Cambronero M."/>
            <person name="Asole G."/>
            <person name="Calvet F."/>
            <person name="Ruiz-Romero M."/>
            <person name="Marangio P."/>
            <person name="Guigo R."/>
            <person name="Rago D."/>
            <person name="Mirbahai L."/>
            <person name="Eastwood N."/>
            <person name="Colbourne J.K."/>
            <person name="Zhou J."/>
            <person name="Mallon E."/>
            <person name="Orsini L."/>
        </authorList>
    </citation>
    <scope>NUCLEOTIDE SEQUENCE [LARGE SCALE GENOMIC DNA]</scope>
    <source>
        <strain evidence="1">LRV0_1</strain>
    </source>
</reference>
<dbReference type="EMBL" id="JAOYFB010000006">
    <property type="protein sequence ID" value="KAK4017469.1"/>
    <property type="molecule type" value="Genomic_DNA"/>
</dbReference>
<accession>A0ABQ9ZY24</accession>
<gene>
    <name evidence="1" type="ORF">OUZ56_032780</name>
</gene>
<comment type="caution">
    <text evidence="1">The sequence shown here is derived from an EMBL/GenBank/DDBJ whole genome shotgun (WGS) entry which is preliminary data.</text>
</comment>
<protein>
    <submittedName>
        <fullName evidence="1">Uncharacterized protein</fullName>
    </submittedName>
</protein>
<name>A0ABQ9ZY24_9CRUS</name>
<dbReference type="Proteomes" id="UP001234178">
    <property type="component" value="Unassembled WGS sequence"/>
</dbReference>
<sequence>MDIQLRIGLLNSDDQFGISFVIEVYVLSIPKAFVEWMEGPSVFPNRSDDLPHNRRVVLLDGLHTLLCLKYGVIHLHKRSLVLGNHPMKRHGSSVMASSTAESAVRHFPYGIGLIETVRVLTSLDSD</sequence>
<proteinExistence type="predicted"/>
<keyword evidence="2" id="KW-1185">Reference proteome</keyword>
<organism evidence="1 2">
    <name type="scientific">Daphnia magna</name>
    <dbReference type="NCBI Taxonomy" id="35525"/>
    <lineage>
        <taxon>Eukaryota</taxon>
        <taxon>Metazoa</taxon>
        <taxon>Ecdysozoa</taxon>
        <taxon>Arthropoda</taxon>
        <taxon>Crustacea</taxon>
        <taxon>Branchiopoda</taxon>
        <taxon>Diplostraca</taxon>
        <taxon>Cladocera</taxon>
        <taxon>Anomopoda</taxon>
        <taxon>Daphniidae</taxon>
        <taxon>Daphnia</taxon>
    </lineage>
</organism>